<keyword evidence="2" id="KW-1185">Reference proteome</keyword>
<dbReference type="OrthoDB" id="2995174at2759"/>
<sequence length="277" mass="30841">MTRHAVYYRLYIKGGPSVSKYPVYDDDRSIGRLLVQFVTPPHTAGSLRRNLCKIEGIAVSTVSHLFPTLWSQESFHDLDRLALSEDAFPGSSERDPVVLVVDSDGRMNSHHLNQQMLQVSGAPPKIAFVYYRVFSEDGEVASKTSFDKDDPSLGRINVLSVKPPHIIRSLKECIAVAESLRIISDAFPDIKLFSNLFSRDPMGDGPLSFHEGSHLGCQMGEPVVLVYKQDEQTMSSRRVVSNTAVCKCYSEERCDVSPSQPFFQLGIGILFGFLPIV</sequence>
<dbReference type="EMBL" id="KN838812">
    <property type="protein sequence ID" value="KIJ94040.1"/>
    <property type="molecule type" value="Genomic_DNA"/>
</dbReference>
<evidence type="ECO:0000313" key="2">
    <source>
        <dbReference type="Proteomes" id="UP000054477"/>
    </source>
</evidence>
<evidence type="ECO:0000313" key="1">
    <source>
        <dbReference type="EMBL" id="KIJ94040.1"/>
    </source>
</evidence>
<gene>
    <name evidence="1" type="ORF">K443DRAFT_111149</name>
</gene>
<name>A0A0C9WRJ7_9AGAR</name>
<dbReference type="AlphaFoldDB" id="A0A0C9WRJ7"/>
<reference evidence="1 2" key="1">
    <citation type="submission" date="2014-04" db="EMBL/GenBank/DDBJ databases">
        <authorList>
            <consortium name="DOE Joint Genome Institute"/>
            <person name="Kuo A."/>
            <person name="Kohler A."/>
            <person name="Nagy L.G."/>
            <person name="Floudas D."/>
            <person name="Copeland A."/>
            <person name="Barry K.W."/>
            <person name="Cichocki N."/>
            <person name="Veneault-Fourrey C."/>
            <person name="LaButti K."/>
            <person name="Lindquist E.A."/>
            <person name="Lipzen A."/>
            <person name="Lundell T."/>
            <person name="Morin E."/>
            <person name="Murat C."/>
            <person name="Sun H."/>
            <person name="Tunlid A."/>
            <person name="Henrissat B."/>
            <person name="Grigoriev I.V."/>
            <person name="Hibbett D.S."/>
            <person name="Martin F."/>
            <person name="Nordberg H.P."/>
            <person name="Cantor M.N."/>
            <person name="Hua S.X."/>
        </authorList>
    </citation>
    <scope>NUCLEOTIDE SEQUENCE [LARGE SCALE GENOMIC DNA]</scope>
    <source>
        <strain evidence="1 2">LaAM-08-1</strain>
    </source>
</reference>
<proteinExistence type="predicted"/>
<organism evidence="1 2">
    <name type="scientific">Laccaria amethystina LaAM-08-1</name>
    <dbReference type="NCBI Taxonomy" id="1095629"/>
    <lineage>
        <taxon>Eukaryota</taxon>
        <taxon>Fungi</taxon>
        <taxon>Dikarya</taxon>
        <taxon>Basidiomycota</taxon>
        <taxon>Agaricomycotina</taxon>
        <taxon>Agaricomycetes</taxon>
        <taxon>Agaricomycetidae</taxon>
        <taxon>Agaricales</taxon>
        <taxon>Agaricineae</taxon>
        <taxon>Hydnangiaceae</taxon>
        <taxon>Laccaria</taxon>
    </lineage>
</organism>
<reference evidence="2" key="2">
    <citation type="submission" date="2015-01" db="EMBL/GenBank/DDBJ databases">
        <title>Evolutionary Origins and Diversification of the Mycorrhizal Mutualists.</title>
        <authorList>
            <consortium name="DOE Joint Genome Institute"/>
            <consortium name="Mycorrhizal Genomics Consortium"/>
            <person name="Kohler A."/>
            <person name="Kuo A."/>
            <person name="Nagy L.G."/>
            <person name="Floudas D."/>
            <person name="Copeland A."/>
            <person name="Barry K.W."/>
            <person name="Cichocki N."/>
            <person name="Veneault-Fourrey C."/>
            <person name="LaButti K."/>
            <person name="Lindquist E.A."/>
            <person name="Lipzen A."/>
            <person name="Lundell T."/>
            <person name="Morin E."/>
            <person name="Murat C."/>
            <person name="Riley R."/>
            <person name="Ohm R."/>
            <person name="Sun H."/>
            <person name="Tunlid A."/>
            <person name="Henrissat B."/>
            <person name="Grigoriev I.V."/>
            <person name="Hibbett D.S."/>
            <person name="Martin F."/>
        </authorList>
    </citation>
    <scope>NUCLEOTIDE SEQUENCE [LARGE SCALE GENOMIC DNA]</scope>
    <source>
        <strain evidence="2">LaAM-08-1</strain>
    </source>
</reference>
<accession>A0A0C9WRJ7</accession>
<dbReference type="Proteomes" id="UP000054477">
    <property type="component" value="Unassembled WGS sequence"/>
</dbReference>
<protein>
    <submittedName>
        <fullName evidence="1">Uncharacterized protein</fullName>
    </submittedName>
</protein>
<dbReference type="HOGENOM" id="CLU_033651_1_1_1"/>